<evidence type="ECO:0000313" key="1">
    <source>
        <dbReference type="EMBL" id="JAH73357.1"/>
    </source>
</evidence>
<reference evidence="1" key="1">
    <citation type="submission" date="2014-11" db="EMBL/GenBank/DDBJ databases">
        <authorList>
            <person name="Amaro Gonzalez C."/>
        </authorList>
    </citation>
    <scope>NUCLEOTIDE SEQUENCE</scope>
</reference>
<dbReference type="AlphaFoldDB" id="A0A0E9V5P8"/>
<dbReference type="EMBL" id="GBXM01035220">
    <property type="protein sequence ID" value="JAH73357.1"/>
    <property type="molecule type" value="Transcribed_RNA"/>
</dbReference>
<reference evidence="1" key="2">
    <citation type="journal article" date="2015" name="Fish Shellfish Immunol.">
        <title>Early steps in the European eel (Anguilla anguilla)-Vibrio vulnificus interaction in the gills: Role of the RtxA13 toxin.</title>
        <authorList>
            <person name="Callol A."/>
            <person name="Pajuelo D."/>
            <person name="Ebbesson L."/>
            <person name="Teles M."/>
            <person name="MacKenzie S."/>
            <person name="Amaro C."/>
        </authorList>
    </citation>
    <scope>NUCLEOTIDE SEQUENCE</scope>
</reference>
<accession>A0A0E9V5P8</accession>
<sequence>MMCLFTDIVAIVLQTLLKSYSKYEIGLMLDLA</sequence>
<name>A0A0E9V5P8_ANGAN</name>
<organism evidence="1">
    <name type="scientific">Anguilla anguilla</name>
    <name type="common">European freshwater eel</name>
    <name type="synonym">Muraena anguilla</name>
    <dbReference type="NCBI Taxonomy" id="7936"/>
    <lineage>
        <taxon>Eukaryota</taxon>
        <taxon>Metazoa</taxon>
        <taxon>Chordata</taxon>
        <taxon>Craniata</taxon>
        <taxon>Vertebrata</taxon>
        <taxon>Euteleostomi</taxon>
        <taxon>Actinopterygii</taxon>
        <taxon>Neopterygii</taxon>
        <taxon>Teleostei</taxon>
        <taxon>Anguilliformes</taxon>
        <taxon>Anguillidae</taxon>
        <taxon>Anguilla</taxon>
    </lineage>
</organism>
<protein>
    <submittedName>
        <fullName evidence="1">Uncharacterized protein</fullName>
    </submittedName>
</protein>
<proteinExistence type="predicted"/>